<dbReference type="PANTHER" id="PTHR33608">
    <property type="entry name" value="BLL2464 PROTEIN"/>
    <property type="match status" value="1"/>
</dbReference>
<proteinExistence type="predicted"/>
<dbReference type="RefSeq" id="WP_243800387.1">
    <property type="nucleotide sequence ID" value="NZ_JALHAT010000018.1"/>
</dbReference>
<dbReference type="SUPFAM" id="SSF53300">
    <property type="entry name" value="vWA-like"/>
    <property type="match status" value="1"/>
</dbReference>
<evidence type="ECO:0000259" key="3">
    <source>
        <dbReference type="Pfam" id="PF01882"/>
    </source>
</evidence>
<feature type="domain" description="DUF58" evidence="3">
    <location>
        <begin position="226"/>
        <end position="415"/>
    </location>
</feature>
<evidence type="ECO:0000313" key="4">
    <source>
        <dbReference type="EMBL" id="MCJ1961378.1"/>
    </source>
</evidence>
<gene>
    <name evidence="4" type="ORF">MTR65_11850</name>
</gene>
<dbReference type="InterPro" id="IPR036465">
    <property type="entry name" value="vWFA_dom_sf"/>
</dbReference>
<evidence type="ECO:0000256" key="2">
    <source>
        <dbReference type="SAM" id="Phobius"/>
    </source>
</evidence>
<feature type="region of interest" description="Disordered" evidence="1">
    <location>
        <begin position="1"/>
        <end position="21"/>
    </location>
</feature>
<sequence>MSAPADLPTEQGSAAAAGQVHRPEGRTLPVLPTGRAVLALALAAPIALVIGAAAPQAWLIAPVAALVVLALVLIDSQLAGRLGPLALRFAEDCEVGGAFTLQADAGMLGGRARAMHLAVEGDPRLVPEGRCEIALAPDGADWRGGRGLSPTRRGTARLGGVWLRWTGPLGLGARQFTGTLEREVRIWPNVAAVRSPALQTFLKDAQFGLIARRMRGEGTQFEALAEYQPGMDRRRIDWKASARHSHLYAKEFETERNNQIVFAFDCGQAMSGPVRGMPRLDRAVSAALATSYVALKGGDKIALFGFAARPEVRTPFVTGQGAFLRLQRAAAQLEYRAQEPNFTLALATLSGQLQRRSLIVVFSDFTDLTSAQLMIESVGRLLSRHVVLFVTLVDDELETLSAKEPDSLQDLSEAVAADLLLRERALVLKRLQQMGVDVIEAPYDAIGPRLIDAYLEIKRAGAIG</sequence>
<dbReference type="CDD" id="cd00198">
    <property type="entry name" value="vWFA"/>
    <property type="match status" value="1"/>
</dbReference>
<reference evidence="4" key="1">
    <citation type="submission" date="2022-03" db="EMBL/GenBank/DDBJ databases">
        <title>Identification of a novel bacterium isolated from mangrove sediments.</title>
        <authorList>
            <person name="Pan X."/>
        </authorList>
    </citation>
    <scope>NUCLEOTIDE SEQUENCE</scope>
    <source>
        <strain evidence="4">B2637</strain>
    </source>
</reference>
<keyword evidence="2" id="KW-0812">Transmembrane</keyword>
<accession>A0ABT0ADV6</accession>
<dbReference type="Proteomes" id="UP001162802">
    <property type="component" value="Unassembled WGS sequence"/>
</dbReference>
<keyword evidence="2" id="KW-0472">Membrane</keyword>
<dbReference type="InterPro" id="IPR002881">
    <property type="entry name" value="DUF58"/>
</dbReference>
<keyword evidence="2" id="KW-1133">Transmembrane helix</keyword>
<dbReference type="Gene3D" id="3.40.50.410">
    <property type="entry name" value="von Willebrand factor, type A domain"/>
    <property type="match status" value="1"/>
</dbReference>
<keyword evidence="5" id="KW-1185">Reference proteome</keyword>
<dbReference type="Pfam" id="PF01882">
    <property type="entry name" value="DUF58"/>
    <property type="match status" value="1"/>
</dbReference>
<feature type="transmembrane region" description="Helical" evidence="2">
    <location>
        <begin position="36"/>
        <end position="54"/>
    </location>
</feature>
<organism evidence="4 5">
    <name type="scientific">Novosphingobium mangrovi</name>
    <name type="common">ex Hu et al. 2023</name>
    <dbReference type="NCBI Taxonomy" id="2930094"/>
    <lineage>
        <taxon>Bacteria</taxon>
        <taxon>Pseudomonadati</taxon>
        <taxon>Pseudomonadota</taxon>
        <taxon>Alphaproteobacteria</taxon>
        <taxon>Sphingomonadales</taxon>
        <taxon>Sphingomonadaceae</taxon>
        <taxon>Novosphingobium</taxon>
    </lineage>
</organism>
<evidence type="ECO:0000256" key="1">
    <source>
        <dbReference type="SAM" id="MobiDB-lite"/>
    </source>
</evidence>
<evidence type="ECO:0000313" key="5">
    <source>
        <dbReference type="Proteomes" id="UP001162802"/>
    </source>
</evidence>
<comment type="caution">
    <text evidence="4">The sequence shown here is derived from an EMBL/GenBank/DDBJ whole genome shotgun (WGS) entry which is preliminary data.</text>
</comment>
<protein>
    <submittedName>
        <fullName evidence="4">DUF58 domain-containing protein</fullName>
    </submittedName>
</protein>
<dbReference type="PANTHER" id="PTHR33608:SF3">
    <property type="entry name" value="SLR2013 PROTEIN"/>
    <property type="match status" value="1"/>
</dbReference>
<name>A0ABT0ADV6_9SPHN</name>
<dbReference type="EMBL" id="JALHAT010000018">
    <property type="protein sequence ID" value="MCJ1961378.1"/>
    <property type="molecule type" value="Genomic_DNA"/>
</dbReference>
<feature type="transmembrane region" description="Helical" evidence="2">
    <location>
        <begin position="60"/>
        <end position="79"/>
    </location>
</feature>